<reference evidence="1 2" key="1">
    <citation type="submission" date="2024-03" db="EMBL/GenBank/DDBJ databases">
        <title>Complete genome sequence of the green alga Chloropicon roscoffensis RCC1871.</title>
        <authorList>
            <person name="Lemieux C."/>
            <person name="Pombert J.-F."/>
            <person name="Otis C."/>
            <person name="Turmel M."/>
        </authorList>
    </citation>
    <scope>NUCLEOTIDE SEQUENCE [LARGE SCALE GENOMIC DNA]</scope>
    <source>
        <strain evidence="1 2">RCC1871</strain>
    </source>
</reference>
<dbReference type="AlphaFoldDB" id="A0AAX4PMS6"/>
<accession>A0AAX4PMS6</accession>
<keyword evidence="2" id="KW-1185">Reference proteome</keyword>
<dbReference type="Pfam" id="PF10604">
    <property type="entry name" value="Polyketide_cyc2"/>
    <property type="match status" value="1"/>
</dbReference>
<gene>
    <name evidence="1" type="ORF">HKI87_19g88120</name>
</gene>
<dbReference type="InterPro" id="IPR019587">
    <property type="entry name" value="Polyketide_cyclase/dehydratase"/>
</dbReference>
<dbReference type="SUPFAM" id="SSF55961">
    <property type="entry name" value="Bet v1-like"/>
    <property type="match status" value="1"/>
</dbReference>
<dbReference type="Proteomes" id="UP001472866">
    <property type="component" value="Chromosome 19"/>
</dbReference>
<proteinExistence type="predicted"/>
<evidence type="ECO:0000313" key="1">
    <source>
        <dbReference type="EMBL" id="WZN67239.1"/>
    </source>
</evidence>
<dbReference type="InterPro" id="IPR023393">
    <property type="entry name" value="START-like_dom_sf"/>
</dbReference>
<name>A0AAX4PMS6_9CHLO</name>
<dbReference type="EMBL" id="CP151519">
    <property type="protein sequence ID" value="WZN67239.1"/>
    <property type="molecule type" value="Genomic_DNA"/>
</dbReference>
<organism evidence="1 2">
    <name type="scientific">Chloropicon roscoffensis</name>
    <dbReference type="NCBI Taxonomy" id="1461544"/>
    <lineage>
        <taxon>Eukaryota</taxon>
        <taxon>Viridiplantae</taxon>
        <taxon>Chlorophyta</taxon>
        <taxon>Chloropicophyceae</taxon>
        <taxon>Chloropicales</taxon>
        <taxon>Chloropicaceae</taxon>
        <taxon>Chloropicon</taxon>
    </lineage>
</organism>
<evidence type="ECO:0008006" key="3">
    <source>
        <dbReference type="Google" id="ProtNLM"/>
    </source>
</evidence>
<dbReference type="Gene3D" id="3.30.530.20">
    <property type="match status" value="1"/>
</dbReference>
<protein>
    <recommendedName>
        <fullName evidence="3">Polyketide cyclase/dehydrase</fullName>
    </recommendedName>
</protein>
<sequence>MKMKRTGLCKATPETIWNTCFHSVEGWPAWDPDMRAVTDASGPCETGTTMTFHMNDGGKFAMRCENVVQNRRLEFKGGFLLGLAGALGTIELEPTPSSTSDSPETRVTYSFGLTGMAGNVFGWINRKPIERGTEDGLANIVAMSESAQK</sequence>
<evidence type="ECO:0000313" key="2">
    <source>
        <dbReference type="Proteomes" id="UP001472866"/>
    </source>
</evidence>